<feature type="region of interest" description="Disordered" evidence="1">
    <location>
        <begin position="38"/>
        <end position="71"/>
    </location>
</feature>
<comment type="caution">
    <text evidence="2">The sequence shown here is derived from an EMBL/GenBank/DDBJ whole genome shotgun (WGS) entry which is preliminary data.</text>
</comment>
<evidence type="ECO:0000313" key="3">
    <source>
        <dbReference type="Proteomes" id="UP000290288"/>
    </source>
</evidence>
<keyword evidence="3" id="KW-1185">Reference proteome</keyword>
<dbReference type="EMBL" id="SDEE01001573">
    <property type="protein sequence ID" value="RXW11835.1"/>
    <property type="molecule type" value="Genomic_DNA"/>
</dbReference>
<organism evidence="2 3">
    <name type="scientific">Candolleomyces aberdarensis</name>
    <dbReference type="NCBI Taxonomy" id="2316362"/>
    <lineage>
        <taxon>Eukaryota</taxon>
        <taxon>Fungi</taxon>
        <taxon>Dikarya</taxon>
        <taxon>Basidiomycota</taxon>
        <taxon>Agaricomycotina</taxon>
        <taxon>Agaricomycetes</taxon>
        <taxon>Agaricomycetidae</taxon>
        <taxon>Agaricales</taxon>
        <taxon>Agaricineae</taxon>
        <taxon>Psathyrellaceae</taxon>
        <taxon>Candolleomyces</taxon>
    </lineage>
</organism>
<gene>
    <name evidence="2" type="ORF">EST38_g14020</name>
</gene>
<name>A0A4Q2D137_9AGAR</name>
<accession>A0A4Q2D137</accession>
<evidence type="ECO:0000313" key="2">
    <source>
        <dbReference type="EMBL" id="RXW11835.1"/>
    </source>
</evidence>
<dbReference type="Proteomes" id="UP000290288">
    <property type="component" value="Unassembled WGS sequence"/>
</dbReference>
<dbReference type="AlphaFoldDB" id="A0A4Q2D137"/>
<sequence length="71" mass="7917">MRDVKEEDDSDSDIEIIEDTDDEEIRKLKAQLAALEEKKAAKGVSNGRPSKRTKRETTSALVPGEVIDLTM</sequence>
<reference evidence="2 3" key="1">
    <citation type="submission" date="2019-01" db="EMBL/GenBank/DDBJ databases">
        <title>Draft genome sequence of Psathyrella aberdarensis IHI B618.</title>
        <authorList>
            <person name="Buettner E."/>
            <person name="Kellner H."/>
        </authorList>
    </citation>
    <scope>NUCLEOTIDE SEQUENCE [LARGE SCALE GENOMIC DNA]</scope>
    <source>
        <strain evidence="2 3">IHI B618</strain>
    </source>
</reference>
<protein>
    <submittedName>
        <fullName evidence="2">Uncharacterized protein</fullName>
    </submittedName>
</protein>
<proteinExistence type="predicted"/>
<evidence type="ECO:0000256" key="1">
    <source>
        <dbReference type="SAM" id="MobiDB-lite"/>
    </source>
</evidence>